<dbReference type="EMBL" id="BAAANO010000020">
    <property type="protein sequence ID" value="GAA2010957.1"/>
    <property type="molecule type" value="Genomic_DNA"/>
</dbReference>
<evidence type="ECO:0000313" key="3">
    <source>
        <dbReference type="Proteomes" id="UP001500755"/>
    </source>
</evidence>
<dbReference type="Proteomes" id="UP001500755">
    <property type="component" value="Unassembled WGS sequence"/>
</dbReference>
<keyword evidence="3" id="KW-1185">Reference proteome</keyword>
<gene>
    <name evidence="2" type="ORF">GCM10009755_22830</name>
</gene>
<reference evidence="2 3" key="1">
    <citation type="journal article" date="2019" name="Int. J. Syst. Evol. Microbiol.">
        <title>The Global Catalogue of Microorganisms (GCM) 10K type strain sequencing project: providing services to taxonomists for standard genome sequencing and annotation.</title>
        <authorList>
            <consortium name="The Broad Institute Genomics Platform"/>
            <consortium name="The Broad Institute Genome Sequencing Center for Infectious Disease"/>
            <person name="Wu L."/>
            <person name="Ma J."/>
        </authorList>
    </citation>
    <scope>NUCLEOTIDE SEQUENCE [LARGE SCALE GENOMIC DNA]</scope>
    <source>
        <strain evidence="2 3">JCM 14546</strain>
    </source>
</reference>
<evidence type="ECO:0000313" key="2">
    <source>
        <dbReference type="EMBL" id="GAA2010957.1"/>
    </source>
</evidence>
<protein>
    <submittedName>
        <fullName evidence="2">Uncharacterized protein</fullName>
    </submittedName>
</protein>
<proteinExistence type="predicted"/>
<sequence length="295" mass="31420">MDITEVDPFGEDELDTIDSFSRWRIENPDSLEDVLAFLDRAAGDDAENTVHHRFLVTLDALDQCVYTSMHAAEDEALRLDDVEVEDTPESLHAFDRAQLAHIVSRFTDPAFRVEAPSLIGRLPAEDADIEVLARLNTDPDDALDAVLMVQALPLEHVGDPDDDPSGHSADLLAGLPNGYFSDDLDVFENHALVRHLAGEYGYRLFGIGASLLGLVRPEPLGPEAAAHLTGDLARLYGGAEAPAWSDFTAAVSSGRVLLVGYTSGFAEGFGPPSAGGDGAADERGASADAAADPGR</sequence>
<feature type="region of interest" description="Disordered" evidence="1">
    <location>
        <begin position="271"/>
        <end position="295"/>
    </location>
</feature>
<accession>A0ABN2TIN2</accession>
<organism evidence="2 3">
    <name type="scientific">Brevibacterium samyangense</name>
    <dbReference type="NCBI Taxonomy" id="366888"/>
    <lineage>
        <taxon>Bacteria</taxon>
        <taxon>Bacillati</taxon>
        <taxon>Actinomycetota</taxon>
        <taxon>Actinomycetes</taxon>
        <taxon>Micrococcales</taxon>
        <taxon>Brevibacteriaceae</taxon>
        <taxon>Brevibacterium</taxon>
    </lineage>
</organism>
<evidence type="ECO:0000256" key="1">
    <source>
        <dbReference type="SAM" id="MobiDB-lite"/>
    </source>
</evidence>
<name>A0ABN2TIN2_9MICO</name>
<dbReference type="RefSeq" id="WP_344309808.1">
    <property type="nucleotide sequence ID" value="NZ_BAAANO010000020.1"/>
</dbReference>
<comment type="caution">
    <text evidence="2">The sequence shown here is derived from an EMBL/GenBank/DDBJ whole genome shotgun (WGS) entry which is preliminary data.</text>
</comment>
<feature type="compositionally biased region" description="Low complexity" evidence="1">
    <location>
        <begin position="286"/>
        <end position="295"/>
    </location>
</feature>